<keyword evidence="3" id="KW-0285">Flavoprotein</keyword>
<dbReference type="EMBL" id="JAVRRD010000027">
    <property type="protein sequence ID" value="KAK5047021.1"/>
    <property type="molecule type" value="Genomic_DNA"/>
</dbReference>
<comment type="similarity">
    <text evidence="2">Belongs to the MSOX/MTOX family.</text>
</comment>
<gene>
    <name evidence="8" type="ORF">LTR84_006963</name>
</gene>
<reference evidence="8 9" key="1">
    <citation type="submission" date="2023-08" db="EMBL/GenBank/DDBJ databases">
        <title>Black Yeasts Isolated from many extreme environments.</title>
        <authorList>
            <person name="Coleine C."/>
            <person name="Stajich J.E."/>
            <person name="Selbmann L."/>
        </authorList>
    </citation>
    <scope>NUCLEOTIDE SEQUENCE [LARGE SCALE GENOMIC DNA]</scope>
    <source>
        <strain evidence="8 9">CCFEE 5792</strain>
    </source>
</reference>
<feature type="region of interest" description="Disordered" evidence="6">
    <location>
        <begin position="289"/>
        <end position="308"/>
    </location>
</feature>
<keyword evidence="5" id="KW-0560">Oxidoreductase</keyword>
<evidence type="ECO:0000259" key="7">
    <source>
        <dbReference type="Pfam" id="PF01266"/>
    </source>
</evidence>
<dbReference type="RefSeq" id="XP_064702588.1">
    <property type="nucleotide sequence ID" value="XM_064850519.1"/>
</dbReference>
<evidence type="ECO:0000256" key="6">
    <source>
        <dbReference type="SAM" id="MobiDB-lite"/>
    </source>
</evidence>
<dbReference type="InterPro" id="IPR045170">
    <property type="entry name" value="MTOX"/>
</dbReference>
<dbReference type="Gene3D" id="3.50.50.60">
    <property type="entry name" value="FAD/NAD(P)-binding domain"/>
    <property type="match status" value="1"/>
</dbReference>
<evidence type="ECO:0000256" key="1">
    <source>
        <dbReference type="ARBA" id="ARBA00001974"/>
    </source>
</evidence>
<name>A0AAV9N0E7_9EURO</name>
<dbReference type="AlphaFoldDB" id="A0AAV9N0E7"/>
<dbReference type="GO" id="GO:0050031">
    <property type="term" value="F:L-pipecolate oxidase activity"/>
    <property type="evidence" value="ECO:0007669"/>
    <property type="project" value="TreeGrafter"/>
</dbReference>
<dbReference type="Pfam" id="PF01266">
    <property type="entry name" value="DAO"/>
    <property type="match status" value="1"/>
</dbReference>
<dbReference type="SUPFAM" id="SSF54373">
    <property type="entry name" value="FAD-linked reductases, C-terminal domain"/>
    <property type="match status" value="1"/>
</dbReference>
<evidence type="ECO:0000313" key="9">
    <source>
        <dbReference type="Proteomes" id="UP001358417"/>
    </source>
</evidence>
<evidence type="ECO:0000256" key="5">
    <source>
        <dbReference type="ARBA" id="ARBA00023002"/>
    </source>
</evidence>
<evidence type="ECO:0000256" key="2">
    <source>
        <dbReference type="ARBA" id="ARBA00010989"/>
    </source>
</evidence>
<dbReference type="Proteomes" id="UP001358417">
    <property type="component" value="Unassembled WGS sequence"/>
</dbReference>
<feature type="domain" description="FAD dependent oxidoreductase" evidence="7">
    <location>
        <begin position="12"/>
        <end position="386"/>
    </location>
</feature>
<evidence type="ECO:0000256" key="4">
    <source>
        <dbReference type="ARBA" id="ARBA00022827"/>
    </source>
</evidence>
<evidence type="ECO:0000313" key="8">
    <source>
        <dbReference type="EMBL" id="KAK5047021.1"/>
    </source>
</evidence>
<feature type="compositionally biased region" description="Basic and acidic residues" evidence="6">
    <location>
        <begin position="426"/>
        <end position="437"/>
    </location>
</feature>
<evidence type="ECO:0000256" key="3">
    <source>
        <dbReference type="ARBA" id="ARBA00022630"/>
    </source>
</evidence>
<accession>A0AAV9N0E7</accession>
<comment type="cofactor">
    <cofactor evidence="1">
        <name>FAD</name>
        <dbReference type="ChEBI" id="CHEBI:57692"/>
    </cofactor>
</comment>
<keyword evidence="9" id="KW-1185">Reference proteome</keyword>
<dbReference type="InterPro" id="IPR006076">
    <property type="entry name" value="FAD-dep_OxRdtase"/>
</dbReference>
<dbReference type="PANTHER" id="PTHR10961:SF45">
    <property type="entry name" value="FAD DEPENDENT OXIDOREDUCTASE DOMAIN-CONTAINING PROTEIN-RELATED"/>
    <property type="match status" value="1"/>
</dbReference>
<dbReference type="GeneID" id="89975131"/>
<dbReference type="InterPro" id="IPR036188">
    <property type="entry name" value="FAD/NAD-bd_sf"/>
</dbReference>
<dbReference type="SUPFAM" id="SSF51905">
    <property type="entry name" value="FAD/NAD(P)-binding domain"/>
    <property type="match status" value="1"/>
</dbReference>
<dbReference type="GO" id="GO:0050660">
    <property type="term" value="F:flavin adenine dinucleotide binding"/>
    <property type="evidence" value="ECO:0007669"/>
    <property type="project" value="InterPro"/>
</dbReference>
<proteinExistence type="inferred from homology"/>
<dbReference type="PANTHER" id="PTHR10961">
    <property type="entry name" value="PEROXISOMAL SARCOSINE OXIDASE"/>
    <property type="match status" value="1"/>
</dbReference>
<protein>
    <recommendedName>
        <fullName evidence="7">FAD dependent oxidoreductase domain-containing protein</fullName>
    </recommendedName>
</protein>
<feature type="region of interest" description="Disordered" evidence="6">
    <location>
        <begin position="409"/>
        <end position="437"/>
    </location>
</feature>
<organism evidence="8 9">
    <name type="scientific">Exophiala bonariae</name>
    <dbReference type="NCBI Taxonomy" id="1690606"/>
    <lineage>
        <taxon>Eukaryota</taxon>
        <taxon>Fungi</taxon>
        <taxon>Dikarya</taxon>
        <taxon>Ascomycota</taxon>
        <taxon>Pezizomycotina</taxon>
        <taxon>Eurotiomycetes</taxon>
        <taxon>Chaetothyriomycetidae</taxon>
        <taxon>Chaetothyriales</taxon>
        <taxon>Herpotrichiellaceae</taxon>
        <taxon>Exophiala</taxon>
    </lineage>
</organism>
<dbReference type="GO" id="GO:0004657">
    <property type="term" value="F:proline dehydrogenase activity"/>
    <property type="evidence" value="ECO:0007669"/>
    <property type="project" value="TreeGrafter"/>
</dbReference>
<dbReference type="Gene3D" id="3.30.9.10">
    <property type="entry name" value="D-Amino Acid Oxidase, subunit A, domain 2"/>
    <property type="match status" value="1"/>
</dbReference>
<keyword evidence="4" id="KW-0274">FAD</keyword>
<comment type="caution">
    <text evidence="8">The sequence shown here is derived from an EMBL/GenBank/DDBJ whole genome shotgun (WGS) entry which is preliminary data.</text>
</comment>
<sequence>MANATPSLDEAIIIVGAGVFGLSTAFALQQRGYTNITVLDRDLPPVRDGSSTDISRIVRSDYVDPFYSRLATEAIETWKSSSVFKPHYYPSGFMLASEAVADPYLEKNKETLRGQNQKYREFNDLAALKANIPGESLRDVKYGYMNLNAGWADAAGATRALAIRLSELGVSFITGPRGTLRSLIVDGKTKKISGVNVVQGPPIHASKVIMATGAWTTRYLDDLDYHIIGSAQPVGFIQLTAEEGKRLANMPVAINVTSGVFVFPPYPGNNMLKVAYHGHGFEVKASLESGESRQSPFSAPKRDSNNAASTFLPEDADQYLRSGLRQLIPSLADRPWVKGRLCWYTETPTGDFIADYHHSVNGLFIATGGSGHGFKFLPVLGKYIADCFEGKADPEVKKKWKLPSPSIGGKAIMVNDGSRRGPPRRTLGEEEQLKARL</sequence>
<dbReference type="GO" id="GO:0008115">
    <property type="term" value="F:sarcosine oxidase activity"/>
    <property type="evidence" value="ECO:0007669"/>
    <property type="project" value="TreeGrafter"/>
</dbReference>